<dbReference type="PANTHER" id="PTHR35786:SF1">
    <property type="entry name" value="REDOX-SENSING TRANSCRIPTIONAL REPRESSOR REX 1"/>
    <property type="match status" value="1"/>
</dbReference>
<dbReference type="InterPro" id="IPR036291">
    <property type="entry name" value="NAD(P)-bd_dom_sf"/>
</dbReference>
<feature type="domain" description="CoA-binding" evidence="7">
    <location>
        <begin position="77"/>
        <end position="178"/>
    </location>
</feature>
<evidence type="ECO:0000256" key="1">
    <source>
        <dbReference type="ARBA" id="ARBA00022490"/>
    </source>
</evidence>
<sequence>MKSIPLPAIRRYPLYLRRLKSYRIGGTMWVSATTLADDLGFSSILVRKDLALTGLEGRPKYGFAIDPLIEAIEECLGWNNRTDAILVGAGNLGSALLGYSGFSQYGLEITAVFDSDPDKRGKKIQGKSILSMDKLAGFISRTHIPMAVLTVPADSAQRTAELLEDAGIRGIWNFAPVKLKLSDKVVVQRVDLASSFAELSSRLKRNEL</sequence>
<comment type="similarity">
    <text evidence="6">Belongs to the transcriptional regulatory Rex family.</text>
</comment>
<keyword evidence="1 6" id="KW-0963">Cytoplasm</keyword>
<dbReference type="NCBIfam" id="NF003994">
    <property type="entry name" value="PRK05472.2-3"/>
    <property type="match status" value="1"/>
</dbReference>
<keyword evidence="9" id="KW-1185">Reference proteome</keyword>
<dbReference type="InterPro" id="IPR009718">
    <property type="entry name" value="Rex_DNA-bd_C_dom"/>
</dbReference>
<dbReference type="SUPFAM" id="SSF51735">
    <property type="entry name" value="NAD(P)-binding Rossmann-fold domains"/>
    <property type="match status" value="1"/>
</dbReference>
<dbReference type="Gene3D" id="1.10.10.10">
    <property type="entry name" value="Winged helix-like DNA-binding domain superfamily/Winged helix DNA-binding domain"/>
    <property type="match status" value="1"/>
</dbReference>
<reference evidence="8 9" key="1">
    <citation type="submission" date="2020-08" db="EMBL/GenBank/DDBJ databases">
        <title>Genomic Encyclopedia of Type Strains, Phase IV (KMG-IV): sequencing the most valuable type-strain genomes for metagenomic binning, comparative biology and taxonomic classification.</title>
        <authorList>
            <person name="Goeker M."/>
        </authorList>
    </citation>
    <scope>NUCLEOTIDE SEQUENCE [LARGE SCALE GENOMIC DNA]</scope>
    <source>
        <strain evidence="8 9">DSM 2461</strain>
    </source>
</reference>
<dbReference type="SUPFAM" id="SSF46785">
    <property type="entry name" value="Winged helix' DNA-binding domain"/>
    <property type="match status" value="1"/>
</dbReference>
<dbReference type="GO" id="GO:0003700">
    <property type="term" value="F:DNA-binding transcription factor activity"/>
    <property type="evidence" value="ECO:0007669"/>
    <property type="project" value="UniProtKB-UniRule"/>
</dbReference>
<keyword evidence="4 6" id="KW-0238">DNA-binding</keyword>
<evidence type="ECO:0000259" key="7">
    <source>
        <dbReference type="SMART" id="SM00881"/>
    </source>
</evidence>
<dbReference type="RefSeq" id="WP_184748704.1">
    <property type="nucleotide sequence ID" value="NZ_JACHGJ010000012.1"/>
</dbReference>
<dbReference type="SMART" id="SM00881">
    <property type="entry name" value="CoA_binding"/>
    <property type="match status" value="1"/>
</dbReference>
<evidence type="ECO:0000313" key="8">
    <source>
        <dbReference type="EMBL" id="MBB6482466.1"/>
    </source>
</evidence>
<accession>A0A841RFV2</accession>
<dbReference type="InterPro" id="IPR022876">
    <property type="entry name" value="Tscrpt_rep_Rex"/>
</dbReference>
<evidence type="ECO:0000256" key="5">
    <source>
        <dbReference type="ARBA" id="ARBA00023163"/>
    </source>
</evidence>
<dbReference type="GO" id="GO:0003677">
    <property type="term" value="F:DNA binding"/>
    <property type="evidence" value="ECO:0007669"/>
    <property type="project" value="UniProtKB-UniRule"/>
</dbReference>
<dbReference type="InterPro" id="IPR036388">
    <property type="entry name" value="WH-like_DNA-bd_sf"/>
</dbReference>
<dbReference type="InterPro" id="IPR036390">
    <property type="entry name" value="WH_DNA-bd_sf"/>
</dbReference>
<evidence type="ECO:0000256" key="2">
    <source>
        <dbReference type="ARBA" id="ARBA00022491"/>
    </source>
</evidence>
<dbReference type="NCBIfam" id="NF003995">
    <property type="entry name" value="PRK05472.2-4"/>
    <property type="match status" value="1"/>
</dbReference>
<name>A0A841RFV2_9SPIO</name>
<dbReference type="HAMAP" id="MF_01131">
    <property type="entry name" value="Rex"/>
    <property type="match status" value="1"/>
</dbReference>
<keyword evidence="5 6" id="KW-0804">Transcription</keyword>
<keyword evidence="6" id="KW-0520">NAD</keyword>
<organism evidence="8 9">
    <name type="scientific">Spirochaeta isovalerica</name>
    <dbReference type="NCBI Taxonomy" id="150"/>
    <lineage>
        <taxon>Bacteria</taxon>
        <taxon>Pseudomonadati</taxon>
        <taxon>Spirochaetota</taxon>
        <taxon>Spirochaetia</taxon>
        <taxon>Spirochaetales</taxon>
        <taxon>Spirochaetaceae</taxon>
        <taxon>Spirochaeta</taxon>
    </lineage>
</organism>
<comment type="subunit">
    <text evidence="6">Homodimer.</text>
</comment>
<dbReference type="AlphaFoldDB" id="A0A841RFV2"/>
<proteinExistence type="inferred from homology"/>
<evidence type="ECO:0000256" key="6">
    <source>
        <dbReference type="HAMAP-Rule" id="MF_01131"/>
    </source>
</evidence>
<feature type="DNA-binding region" description="H-T-H motif" evidence="6">
    <location>
        <begin position="14"/>
        <end position="53"/>
    </location>
</feature>
<evidence type="ECO:0000313" key="9">
    <source>
        <dbReference type="Proteomes" id="UP000587760"/>
    </source>
</evidence>
<evidence type="ECO:0000256" key="4">
    <source>
        <dbReference type="ARBA" id="ARBA00023125"/>
    </source>
</evidence>
<dbReference type="EMBL" id="JACHGJ010000012">
    <property type="protein sequence ID" value="MBB6482466.1"/>
    <property type="molecule type" value="Genomic_DNA"/>
</dbReference>
<evidence type="ECO:0000256" key="3">
    <source>
        <dbReference type="ARBA" id="ARBA00023015"/>
    </source>
</evidence>
<dbReference type="Proteomes" id="UP000587760">
    <property type="component" value="Unassembled WGS sequence"/>
</dbReference>
<dbReference type="GO" id="GO:0051775">
    <property type="term" value="P:response to redox state"/>
    <property type="evidence" value="ECO:0007669"/>
    <property type="project" value="InterPro"/>
</dbReference>
<dbReference type="PANTHER" id="PTHR35786">
    <property type="entry name" value="REDOX-SENSING TRANSCRIPTIONAL REPRESSOR REX"/>
    <property type="match status" value="1"/>
</dbReference>
<keyword evidence="3 6" id="KW-0805">Transcription regulation</keyword>
<dbReference type="NCBIfam" id="NF003996">
    <property type="entry name" value="PRK05472.2-5"/>
    <property type="match status" value="1"/>
</dbReference>
<comment type="function">
    <text evidence="6">Modulates transcription in response to changes in cellular NADH/NAD(+) redox state.</text>
</comment>
<dbReference type="GO" id="GO:0005737">
    <property type="term" value="C:cytoplasm"/>
    <property type="evidence" value="ECO:0007669"/>
    <property type="project" value="UniProtKB-SubCell"/>
</dbReference>
<protein>
    <recommendedName>
        <fullName evidence="6">Redox-sensing transcriptional repressor Rex</fullName>
    </recommendedName>
</protein>
<dbReference type="Pfam" id="PF02629">
    <property type="entry name" value="CoA_binding"/>
    <property type="match status" value="1"/>
</dbReference>
<gene>
    <name evidence="6" type="primary">rex</name>
    <name evidence="8" type="ORF">HNR50_004165</name>
</gene>
<dbReference type="Gene3D" id="3.40.50.720">
    <property type="entry name" value="NAD(P)-binding Rossmann-like Domain"/>
    <property type="match status" value="1"/>
</dbReference>
<comment type="subcellular location">
    <subcellularLocation>
        <location evidence="6">Cytoplasm</location>
    </subcellularLocation>
</comment>
<dbReference type="InterPro" id="IPR003781">
    <property type="entry name" value="CoA-bd"/>
</dbReference>
<dbReference type="GO" id="GO:0045892">
    <property type="term" value="P:negative regulation of DNA-templated transcription"/>
    <property type="evidence" value="ECO:0007669"/>
    <property type="project" value="InterPro"/>
</dbReference>
<dbReference type="Pfam" id="PF06971">
    <property type="entry name" value="Put_DNA-bind_N"/>
    <property type="match status" value="1"/>
</dbReference>
<feature type="binding site" evidence="6">
    <location>
        <begin position="88"/>
        <end position="93"/>
    </location>
    <ligand>
        <name>NAD(+)</name>
        <dbReference type="ChEBI" id="CHEBI:57540"/>
    </ligand>
</feature>
<comment type="caution">
    <text evidence="8">The sequence shown here is derived from an EMBL/GenBank/DDBJ whole genome shotgun (WGS) entry which is preliminary data.</text>
</comment>
<keyword evidence="2 6" id="KW-0678">Repressor</keyword>